<evidence type="ECO:0000256" key="7">
    <source>
        <dbReference type="SAM" id="Phobius"/>
    </source>
</evidence>
<gene>
    <name evidence="8" type="ORF">BJY01DRAFT_210624</name>
</gene>
<accession>A0ABR4KAZ6</accession>
<comment type="subcellular location">
    <subcellularLocation>
        <location evidence="1">Endoplasmic reticulum membrane</location>
        <topology evidence="1">Multi-pass membrane protein</topology>
    </subcellularLocation>
</comment>
<keyword evidence="2 7" id="KW-0812">Transmembrane</keyword>
<dbReference type="Proteomes" id="UP001610446">
    <property type="component" value="Unassembled WGS sequence"/>
</dbReference>
<dbReference type="PANTHER" id="PTHR31394">
    <property type="entry name" value="TRANSMEMBRANE PROTEIN 199"/>
    <property type="match status" value="1"/>
</dbReference>
<evidence type="ECO:0000256" key="1">
    <source>
        <dbReference type="ARBA" id="ARBA00004477"/>
    </source>
</evidence>
<feature type="compositionally biased region" description="Basic and acidic residues" evidence="6">
    <location>
        <begin position="252"/>
        <end position="268"/>
    </location>
</feature>
<comment type="caution">
    <text evidence="8">The sequence shown here is derived from an EMBL/GenBank/DDBJ whole genome shotgun (WGS) entry which is preliminary data.</text>
</comment>
<evidence type="ECO:0000256" key="6">
    <source>
        <dbReference type="SAM" id="MobiDB-lite"/>
    </source>
</evidence>
<keyword evidence="9" id="KW-1185">Reference proteome</keyword>
<evidence type="ECO:0000256" key="3">
    <source>
        <dbReference type="ARBA" id="ARBA00022824"/>
    </source>
</evidence>
<evidence type="ECO:0000256" key="2">
    <source>
        <dbReference type="ARBA" id="ARBA00022692"/>
    </source>
</evidence>
<dbReference type="InterPro" id="IPR021013">
    <property type="entry name" value="ATPase_Vma12"/>
</dbReference>
<feature type="region of interest" description="Disordered" evidence="6">
    <location>
        <begin position="252"/>
        <end position="322"/>
    </location>
</feature>
<organism evidence="8 9">
    <name type="scientific">Aspergillus pseudoustus</name>
    <dbReference type="NCBI Taxonomy" id="1810923"/>
    <lineage>
        <taxon>Eukaryota</taxon>
        <taxon>Fungi</taxon>
        <taxon>Dikarya</taxon>
        <taxon>Ascomycota</taxon>
        <taxon>Pezizomycotina</taxon>
        <taxon>Eurotiomycetes</taxon>
        <taxon>Eurotiomycetidae</taxon>
        <taxon>Eurotiales</taxon>
        <taxon>Aspergillaceae</taxon>
        <taxon>Aspergillus</taxon>
        <taxon>Aspergillus subgen. Nidulantes</taxon>
    </lineage>
</organism>
<reference evidence="8 9" key="1">
    <citation type="submission" date="2024-07" db="EMBL/GenBank/DDBJ databases">
        <title>Section-level genome sequencing and comparative genomics of Aspergillus sections Usti and Cavernicolus.</title>
        <authorList>
            <consortium name="Lawrence Berkeley National Laboratory"/>
            <person name="Nybo J.L."/>
            <person name="Vesth T.C."/>
            <person name="Theobald S."/>
            <person name="Frisvad J.C."/>
            <person name="Larsen T.O."/>
            <person name="Kjaerboelling I."/>
            <person name="Rothschild-Mancinelli K."/>
            <person name="Lyhne E.K."/>
            <person name="Kogle M.E."/>
            <person name="Barry K."/>
            <person name="Clum A."/>
            <person name="Na H."/>
            <person name="Ledsgaard L."/>
            <person name="Lin J."/>
            <person name="Lipzen A."/>
            <person name="Kuo A."/>
            <person name="Riley R."/>
            <person name="Mondo S."/>
            <person name="Labutti K."/>
            <person name="Haridas S."/>
            <person name="Pangalinan J."/>
            <person name="Salamov A.A."/>
            <person name="Simmons B.A."/>
            <person name="Magnuson J.K."/>
            <person name="Chen J."/>
            <person name="Drula E."/>
            <person name="Henrissat B."/>
            <person name="Wiebenga A."/>
            <person name="Lubbers R.J."/>
            <person name="Gomes A.C."/>
            <person name="Makela M.R."/>
            <person name="Stajich J."/>
            <person name="Grigoriev I.V."/>
            <person name="Mortensen U.H."/>
            <person name="De Vries R.P."/>
            <person name="Baker S.E."/>
            <person name="Andersen M.R."/>
        </authorList>
    </citation>
    <scope>NUCLEOTIDE SEQUENCE [LARGE SCALE GENOMIC DNA]</scope>
    <source>
        <strain evidence="8 9">CBS 123904</strain>
    </source>
</reference>
<feature type="transmembrane region" description="Helical" evidence="7">
    <location>
        <begin position="219"/>
        <end position="242"/>
    </location>
</feature>
<feature type="compositionally biased region" description="Basic and acidic residues" evidence="6">
    <location>
        <begin position="306"/>
        <end position="315"/>
    </location>
</feature>
<feature type="transmembrane region" description="Helical" evidence="7">
    <location>
        <begin position="161"/>
        <end position="180"/>
    </location>
</feature>
<sequence>MVRLIATPSILSALEAIPTFSREELNLPDTLDLGNPVSHDQIIRISRYFRDKRGPNDDPATFKSEDRSFDLDSLLRGTKVYIPPPPPKPQPSPEYLALKARLLAAAESDAYNRMLQPQTTQAHSSSPDIFTSSTPALAALHDTNPKSSPDSEYNDPLTPSLVLNIFLSVLITGFSAYWALTSFQTPEILFSTIVSTWSPNGHVSVNHNNSGGASEPIRVLLSLFAALAVGIAEVAIYAIYLGKVEQAREKERKMKERKSVLQREEVRAKGTSAEDTSAPVPVPGMKDGEVIWGRGPNGGIRRRIREKWEEGKNGDKDEDLAA</sequence>
<keyword evidence="4 7" id="KW-1133">Transmembrane helix</keyword>
<evidence type="ECO:0000256" key="4">
    <source>
        <dbReference type="ARBA" id="ARBA00022989"/>
    </source>
</evidence>
<keyword evidence="5 7" id="KW-0472">Membrane</keyword>
<evidence type="ECO:0000313" key="8">
    <source>
        <dbReference type="EMBL" id="KAL2849457.1"/>
    </source>
</evidence>
<keyword evidence="3" id="KW-0256">Endoplasmic reticulum</keyword>
<dbReference type="EMBL" id="JBFXLU010000043">
    <property type="protein sequence ID" value="KAL2849457.1"/>
    <property type="molecule type" value="Genomic_DNA"/>
</dbReference>
<evidence type="ECO:0000313" key="9">
    <source>
        <dbReference type="Proteomes" id="UP001610446"/>
    </source>
</evidence>
<name>A0ABR4KAZ6_9EURO</name>
<dbReference type="PANTHER" id="PTHR31394:SF1">
    <property type="entry name" value="TRANSMEMBRANE PROTEIN 199"/>
    <property type="match status" value="1"/>
</dbReference>
<protein>
    <submittedName>
        <fullName evidence="8">Endoplasmic reticulum-based factor for assembly of V-ATPase-domain-containing protein</fullName>
    </submittedName>
</protein>
<evidence type="ECO:0000256" key="5">
    <source>
        <dbReference type="ARBA" id="ARBA00023136"/>
    </source>
</evidence>
<proteinExistence type="predicted"/>
<dbReference type="Pfam" id="PF11712">
    <property type="entry name" value="Vma12"/>
    <property type="match status" value="1"/>
</dbReference>